<keyword evidence="4" id="KW-1185">Reference proteome</keyword>
<organism evidence="3 4">
    <name type="scientific">Ophiocordyceps australis</name>
    <dbReference type="NCBI Taxonomy" id="1399860"/>
    <lineage>
        <taxon>Eukaryota</taxon>
        <taxon>Fungi</taxon>
        <taxon>Dikarya</taxon>
        <taxon>Ascomycota</taxon>
        <taxon>Pezizomycotina</taxon>
        <taxon>Sordariomycetes</taxon>
        <taxon>Hypocreomycetidae</taxon>
        <taxon>Hypocreales</taxon>
        <taxon>Ophiocordycipitaceae</taxon>
        <taxon>Ophiocordyceps</taxon>
    </lineage>
</organism>
<dbReference type="Pfam" id="PF09792">
    <property type="entry name" value="But2"/>
    <property type="match status" value="1"/>
</dbReference>
<accession>A0A2C5XXS4</accession>
<evidence type="ECO:0000259" key="1">
    <source>
        <dbReference type="Pfam" id="PF09792"/>
    </source>
</evidence>
<dbReference type="Pfam" id="PF22799">
    <property type="entry name" value="PIR1-like_C"/>
    <property type="match status" value="1"/>
</dbReference>
<dbReference type="PANTHER" id="PTHR39613">
    <property type="entry name" value="ANCHORED CELL WALL PROTEIN, PUTATIVE (AFU_ORTHOLOGUE AFUA_4G08960)-RELATED"/>
    <property type="match status" value="1"/>
</dbReference>
<sequence>MVVNALVVHNTECLLHLTVDGAVSGPVGQISSGQVRAGQAINSAVFALDDGGLTDSNSRGCWWTPPSYVLQCDQGQTPDGGFSVGCDGAVSYKGQAAFYECQTEKNGQYNIYLEPKGVDCAKVTLRSDACHSECPHAPAQPQPPKACPASLEGPYEYPHLIAHVDKSHPDTYSGTSYFGLVSYSISSIFNFDLPASDKGKRCTLVFLLPRNEELQTSSFSLWGDGRLGFSWLKGPATEHTTYDSKPAQQRDLGVVMAVPGNSYTVATFDCPADQRVGFEVSAVSGTYLKYFQDYNPSAIGLYMTKC</sequence>
<gene>
    <name evidence="3" type="ORF">CDD81_3207</name>
</gene>
<dbReference type="EMBL" id="NJET01000207">
    <property type="protein sequence ID" value="PHH59421.1"/>
    <property type="molecule type" value="Genomic_DNA"/>
</dbReference>
<reference evidence="3 4" key="1">
    <citation type="submission" date="2017-06" db="EMBL/GenBank/DDBJ databases">
        <title>Ant-infecting Ophiocordyceps genomes reveal a high diversity of potential behavioral manipulation genes and a possible major role for enterotoxins.</title>
        <authorList>
            <person name="De Bekker C."/>
            <person name="Evans H.C."/>
            <person name="Brachmann A."/>
            <person name="Hughes D.P."/>
        </authorList>
    </citation>
    <scope>NUCLEOTIDE SEQUENCE [LARGE SCALE GENOMIC DNA]</scope>
    <source>
        <strain evidence="3 4">Map64</strain>
    </source>
</reference>
<evidence type="ECO:0000313" key="3">
    <source>
        <dbReference type="EMBL" id="PHH59421.1"/>
    </source>
</evidence>
<dbReference type="InterPro" id="IPR018620">
    <property type="entry name" value="Ubiquitin3-bd_protein_But2_C"/>
</dbReference>
<proteinExistence type="predicted"/>
<dbReference type="STRING" id="1399860.A0A2C5XXS4"/>
<name>A0A2C5XXS4_9HYPO</name>
<dbReference type="Proteomes" id="UP000226192">
    <property type="component" value="Unassembled WGS sequence"/>
</dbReference>
<dbReference type="InterPro" id="IPR054508">
    <property type="entry name" value="PIR1-like_C"/>
</dbReference>
<dbReference type="OrthoDB" id="4918060at2759"/>
<evidence type="ECO:0000259" key="2">
    <source>
        <dbReference type="Pfam" id="PF22799"/>
    </source>
</evidence>
<feature type="domain" description="Ubiquitin 3 binding protein But2 C-terminal" evidence="1">
    <location>
        <begin position="156"/>
        <end position="296"/>
    </location>
</feature>
<dbReference type="PANTHER" id="PTHR39613:SF1">
    <property type="entry name" value="ANCHORED CELL WALL PROTEIN, PUTATIVE (AFU_ORTHOLOGUE AFUA_4G08960)-RELATED"/>
    <property type="match status" value="1"/>
</dbReference>
<feature type="domain" description="Cell wall mannoprotein PIR1-like C-terminal" evidence="2">
    <location>
        <begin position="51"/>
        <end position="123"/>
    </location>
</feature>
<protein>
    <submittedName>
        <fullName evidence="3">Uncharacterized protein</fullName>
    </submittedName>
</protein>
<comment type="caution">
    <text evidence="3">The sequence shown here is derived from an EMBL/GenBank/DDBJ whole genome shotgun (WGS) entry which is preliminary data.</text>
</comment>
<dbReference type="AlphaFoldDB" id="A0A2C5XXS4"/>
<evidence type="ECO:0000313" key="4">
    <source>
        <dbReference type="Proteomes" id="UP000226192"/>
    </source>
</evidence>